<comment type="caution">
    <text evidence="2">The sequence shown here is derived from an EMBL/GenBank/DDBJ whole genome shotgun (WGS) entry which is preliminary data.</text>
</comment>
<dbReference type="Pfam" id="PF26605">
    <property type="entry name" value="WLGC"/>
    <property type="match status" value="1"/>
</dbReference>
<reference evidence="2" key="1">
    <citation type="submission" date="2019-03" db="EMBL/GenBank/DDBJ databases">
        <title>Long read genome sequence of the mycoparasitic Pythium oligandrum ATCC 38472 isolated from sugarbeet rhizosphere.</title>
        <authorList>
            <person name="Gaulin E."/>
        </authorList>
    </citation>
    <scope>NUCLEOTIDE SEQUENCE</scope>
    <source>
        <strain evidence="2">ATCC 38472_TT</strain>
    </source>
</reference>
<protein>
    <recommendedName>
        <fullName evidence="1">WLGC domain-containing protein</fullName>
    </recommendedName>
</protein>
<dbReference type="OrthoDB" id="166170at2759"/>
<feature type="domain" description="WLGC" evidence="1">
    <location>
        <begin position="284"/>
        <end position="347"/>
    </location>
</feature>
<accession>A0A8K1CJ35</accession>
<organism evidence="2 3">
    <name type="scientific">Pythium oligandrum</name>
    <name type="common">Mycoparasitic fungus</name>
    <dbReference type="NCBI Taxonomy" id="41045"/>
    <lineage>
        <taxon>Eukaryota</taxon>
        <taxon>Sar</taxon>
        <taxon>Stramenopiles</taxon>
        <taxon>Oomycota</taxon>
        <taxon>Peronosporomycetes</taxon>
        <taxon>Pythiales</taxon>
        <taxon>Pythiaceae</taxon>
        <taxon>Pythium</taxon>
    </lineage>
</organism>
<sequence>MWAPSIARASCSWTDQHPCGHEEWENPPDTTPNLAALATTGHLRIIQIINYALPELPDELRACHELEQLILIYTKTVRFPSWAKELRHLEYMQVILTRLLMLSWLTDKCVPSHIEGDFTSRQLVSMPDDLFEDMHSLVFLHLGSLIQISRVPDLRNLTRLRFLLLALLHAVTELPSLEGLASLRSVSIVDAAQVHELPPISKLHLQFFALAGRNPVCCNGFMTESCDLSDHQCQAHDDERPVECTAKRYSTPDLALATSIPGIVCEQNLTIHLKDMAPTVELTDVACGGVMHKQCELNGIVGMCFNARMTVVSCVVSAEYENMRRLQIARGVAEPCDPKVEAWLGCTK</sequence>
<dbReference type="Gene3D" id="3.80.10.10">
    <property type="entry name" value="Ribonuclease Inhibitor"/>
    <property type="match status" value="1"/>
</dbReference>
<dbReference type="InterPro" id="IPR032675">
    <property type="entry name" value="LRR_dom_sf"/>
</dbReference>
<dbReference type="Proteomes" id="UP000794436">
    <property type="component" value="Unassembled WGS sequence"/>
</dbReference>
<gene>
    <name evidence="2" type="ORF">Poli38472_002576</name>
</gene>
<dbReference type="EMBL" id="SPLM01000072">
    <property type="protein sequence ID" value="TMW63635.1"/>
    <property type="molecule type" value="Genomic_DNA"/>
</dbReference>
<keyword evidence="3" id="KW-1185">Reference proteome</keyword>
<name>A0A8K1CJ35_PYTOL</name>
<evidence type="ECO:0000313" key="2">
    <source>
        <dbReference type="EMBL" id="TMW63635.1"/>
    </source>
</evidence>
<dbReference type="AlphaFoldDB" id="A0A8K1CJ35"/>
<dbReference type="InterPro" id="IPR058256">
    <property type="entry name" value="WLGC"/>
</dbReference>
<evidence type="ECO:0000313" key="3">
    <source>
        <dbReference type="Proteomes" id="UP000794436"/>
    </source>
</evidence>
<dbReference type="SUPFAM" id="SSF52058">
    <property type="entry name" value="L domain-like"/>
    <property type="match status" value="1"/>
</dbReference>
<proteinExistence type="predicted"/>
<evidence type="ECO:0000259" key="1">
    <source>
        <dbReference type="Pfam" id="PF26605"/>
    </source>
</evidence>